<organism evidence="13 14">
    <name type="scientific">Alistipes dispar</name>
    <dbReference type="NCBI Taxonomy" id="2585119"/>
    <lineage>
        <taxon>Bacteria</taxon>
        <taxon>Pseudomonadati</taxon>
        <taxon>Bacteroidota</taxon>
        <taxon>Bacteroidia</taxon>
        <taxon>Bacteroidales</taxon>
        <taxon>Rikenellaceae</taxon>
        <taxon>Alistipes</taxon>
    </lineage>
</organism>
<dbReference type="RefSeq" id="WP_141427872.1">
    <property type="nucleotide sequence ID" value="NZ_AP019736.1"/>
</dbReference>
<dbReference type="GO" id="GO:0005990">
    <property type="term" value="P:lactose catabolic process"/>
    <property type="evidence" value="ECO:0007669"/>
    <property type="project" value="TreeGrafter"/>
</dbReference>
<dbReference type="GO" id="GO:0030246">
    <property type="term" value="F:carbohydrate binding"/>
    <property type="evidence" value="ECO:0007669"/>
    <property type="project" value="InterPro"/>
</dbReference>
<accession>A0A4Y1X0J3</accession>
<dbReference type="Pfam" id="PF00703">
    <property type="entry name" value="Glyco_hydro_2"/>
    <property type="match status" value="1"/>
</dbReference>
<evidence type="ECO:0000256" key="9">
    <source>
        <dbReference type="ARBA" id="ARBA00032230"/>
    </source>
</evidence>
<dbReference type="SUPFAM" id="SSF74650">
    <property type="entry name" value="Galactose mutarotase-like"/>
    <property type="match status" value="1"/>
</dbReference>
<name>A0A4Y1X0J3_9BACT</name>
<dbReference type="FunFam" id="3.20.20.80:FF:000121">
    <property type="entry name" value="Beta-galactosidase"/>
    <property type="match status" value="1"/>
</dbReference>
<comment type="similarity">
    <text evidence="3 10">Belongs to the glycosyl hydrolase 2 family.</text>
</comment>
<dbReference type="InterPro" id="IPR013783">
    <property type="entry name" value="Ig-like_fold"/>
</dbReference>
<dbReference type="PANTHER" id="PTHR46323:SF2">
    <property type="entry name" value="BETA-GALACTOSIDASE"/>
    <property type="match status" value="1"/>
</dbReference>
<evidence type="ECO:0000256" key="1">
    <source>
        <dbReference type="ARBA" id="ARBA00001412"/>
    </source>
</evidence>
<reference evidence="14" key="1">
    <citation type="submission" date="2019-06" db="EMBL/GenBank/DDBJ databases">
        <title>Alistipes onderdonkii subsp. vulgaris subsp. nov., Alistipes dispar sp. nov. and Alistipes communis sp. nov., isolated from human faeces, and creation of Alistipes onderdonkii subsp. onderdonkii subsp. nov.</title>
        <authorList>
            <person name="Sakamoto M."/>
            <person name="Ikeyama N."/>
            <person name="Ogata Y."/>
            <person name="Suda W."/>
            <person name="Iino T."/>
            <person name="Hattori M."/>
            <person name="Ohkuma M."/>
        </authorList>
    </citation>
    <scope>NUCLEOTIDE SEQUENCE [LARGE SCALE GENOMIC DNA]</scope>
    <source>
        <strain evidence="14">5CPEGH6</strain>
    </source>
</reference>
<dbReference type="InterPro" id="IPR008979">
    <property type="entry name" value="Galactose-bd-like_sf"/>
</dbReference>
<evidence type="ECO:0000256" key="4">
    <source>
        <dbReference type="ARBA" id="ARBA00011245"/>
    </source>
</evidence>
<comment type="catalytic activity">
    <reaction evidence="1 10">
        <text>Hydrolysis of terminal non-reducing beta-D-galactose residues in beta-D-galactosides.</text>
        <dbReference type="EC" id="3.2.1.23"/>
    </reaction>
</comment>
<dbReference type="EC" id="3.2.1.23" evidence="5 10"/>
<dbReference type="Pfam" id="PF02929">
    <property type="entry name" value="Bgal_small_N"/>
    <property type="match status" value="1"/>
</dbReference>
<dbReference type="InterPro" id="IPR006101">
    <property type="entry name" value="Glyco_hydro_2"/>
</dbReference>
<evidence type="ECO:0000256" key="3">
    <source>
        <dbReference type="ARBA" id="ARBA00007401"/>
    </source>
</evidence>
<dbReference type="InterPro" id="IPR004199">
    <property type="entry name" value="B-gal_small/dom_5"/>
</dbReference>
<sequence>MKRRILALTAWFLTGFAWGAAAQTWTEWRDPEVNAVNRLPMRSSFEAGERLSLDGVWRFKWVRHATERPDGIWRTDYDDSAWDTMPVPGIWELNGYGDPVYVNVGYAWRGNFRNDPPHVPDTENHVGSYRRTFDVPAGWAGKQVTLSIGSATSNVYVWINGRFVGYSEDSKLAAQFDVTKYLRPGENLVALQIYRWSDGTYLEDQDFWRLSGIARSVELVARDRAHLEDVRITTALDADYRDAVLAVETRTTPQVKSLALTLRDAAGAEVASGTLKPRDGAASAELDVAGPAKWSAEEPNLYTLEIAVSDGRRVTETVTQCVGFRSVEIRGGQLLVNGQPVLIKGADRHEMDPLKGYAVSRERMIEDIRIMKELNINAVRTCHYPNDPQWYDLCDRYGLYVVDEANVESHGMGYGESTLAKNPAYAKAHVERSSRMVLRDKNHPSVIVWSLGNEAGMGPNFEASYRWVKEYDASRPVQYEQAIGYKTEEGSPYTDIVCPMYWDYGRCREYCESNPDKPLIQCEYAHAMGNSLGGFDLYWDLVRKYPAYQGGFIWDFVDQGLAHYEPDGRVSFRYGGDFNDYDATDNSFNCNGIVAPDRTWHPHAREVQRQYQSVWTEPVALEQGRVGVYNENFFRSLENCELEWQVVADGRTVRQGRVSDLDVAPQQRREYALGFSAADFPAGAGEVLVNVAYRLKNSEPLLDAGFAVARQQFVVRGYDFGAHFGSDTVSEGTVRVSRWERGTRVEGDRWTAFFSRDGFLSRYCTDGRELLAEGASLRPQFWRAPTENDLGAALDRRQGVWKNPEMKLESFEARQAEAGAVVTARYSLPGTGASLTLVYRIDGAGAMTVEERMEAGAEEAPHLFRFGMTMEMPARYDRIRYYGRGAHENYADRLSSADLGLYAQRVADQYHDEYVRPQESGTKCDVRWWQVLDSSGSGLEIVSDAPFSASALPYSTAALDVSNFPPQQHSGPLQPDGRTHVNFELRQSGLGCVDSWGRLPEERYRLPYGDYTFRFRLKPVVK</sequence>
<dbReference type="InterPro" id="IPR011013">
    <property type="entry name" value="Gal_mutarotase_sf_dom"/>
</dbReference>
<dbReference type="KEGG" id="ada:A5CPEGH6_06540"/>
<dbReference type="InterPro" id="IPR006103">
    <property type="entry name" value="Glyco_hydro_2_cat"/>
</dbReference>
<dbReference type="Pfam" id="PF02836">
    <property type="entry name" value="Glyco_hydro_2_C"/>
    <property type="match status" value="1"/>
</dbReference>
<dbReference type="GeneID" id="98672629"/>
<evidence type="ECO:0000256" key="10">
    <source>
        <dbReference type="RuleBase" id="RU361154"/>
    </source>
</evidence>
<dbReference type="GO" id="GO:0009341">
    <property type="term" value="C:beta-galactosidase complex"/>
    <property type="evidence" value="ECO:0007669"/>
    <property type="project" value="InterPro"/>
</dbReference>
<keyword evidence="7" id="KW-0106">Calcium</keyword>
<dbReference type="PANTHER" id="PTHR46323">
    <property type="entry name" value="BETA-GALACTOSIDASE"/>
    <property type="match status" value="1"/>
</dbReference>
<dbReference type="GO" id="GO:0004565">
    <property type="term" value="F:beta-galactosidase activity"/>
    <property type="evidence" value="ECO:0007669"/>
    <property type="project" value="UniProtKB-EC"/>
</dbReference>
<comment type="cofactor">
    <cofactor evidence="2">
        <name>Ca(2+)</name>
        <dbReference type="ChEBI" id="CHEBI:29108"/>
    </cofactor>
</comment>
<dbReference type="AlphaFoldDB" id="A0A4Y1X0J3"/>
<dbReference type="InterPro" id="IPR006104">
    <property type="entry name" value="Glyco_hydro_2_N"/>
</dbReference>
<dbReference type="InterPro" id="IPR023232">
    <property type="entry name" value="Glyco_hydro_2_AS"/>
</dbReference>
<dbReference type="Gene3D" id="2.70.98.10">
    <property type="match status" value="1"/>
</dbReference>
<comment type="subunit">
    <text evidence="4">Monomer.</text>
</comment>
<dbReference type="PRINTS" id="PR00132">
    <property type="entry name" value="GLHYDRLASE2"/>
</dbReference>
<evidence type="ECO:0000313" key="14">
    <source>
        <dbReference type="Proteomes" id="UP000319374"/>
    </source>
</evidence>
<evidence type="ECO:0000259" key="12">
    <source>
        <dbReference type="SMART" id="SM01038"/>
    </source>
</evidence>
<evidence type="ECO:0000256" key="6">
    <source>
        <dbReference type="ARBA" id="ARBA00022801"/>
    </source>
</evidence>
<dbReference type="OrthoDB" id="9801077at2"/>
<dbReference type="InterPro" id="IPR006102">
    <property type="entry name" value="Ig-like_GH2"/>
</dbReference>
<dbReference type="Pfam" id="PF16353">
    <property type="entry name" value="LacZ_4"/>
    <property type="match status" value="1"/>
</dbReference>
<proteinExistence type="inferred from homology"/>
<gene>
    <name evidence="13" type="ORF">A5CPEGH6_06540</name>
</gene>
<dbReference type="EMBL" id="AP019736">
    <property type="protein sequence ID" value="BBL06016.1"/>
    <property type="molecule type" value="Genomic_DNA"/>
</dbReference>
<dbReference type="InterPro" id="IPR032312">
    <property type="entry name" value="LacZ_4"/>
</dbReference>
<dbReference type="Proteomes" id="UP000319374">
    <property type="component" value="Chromosome"/>
</dbReference>
<dbReference type="InterPro" id="IPR023230">
    <property type="entry name" value="Glyco_hydro_2_CS"/>
</dbReference>
<protein>
    <recommendedName>
        <fullName evidence="5 10">Beta-galactosidase</fullName>
        <ecNumber evidence="5 10">3.2.1.23</ecNumber>
    </recommendedName>
    <alternativeName>
        <fullName evidence="9 10">Lactase</fullName>
    </alternativeName>
</protein>
<evidence type="ECO:0000313" key="13">
    <source>
        <dbReference type="EMBL" id="BBL06016.1"/>
    </source>
</evidence>
<dbReference type="Gene3D" id="2.60.120.260">
    <property type="entry name" value="Galactose-binding domain-like"/>
    <property type="match status" value="1"/>
</dbReference>
<keyword evidence="6 10" id="KW-0378">Hydrolase</keyword>
<dbReference type="PROSITE" id="PS00719">
    <property type="entry name" value="GLYCOSYL_HYDROL_F2_1"/>
    <property type="match status" value="1"/>
</dbReference>
<evidence type="ECO:0000256" key="11">
    <source>
        <dbReference type="SAM" id="SignalP"/>
    </source>
</evidence>
<dbReference type="InterPro" id="IPR017853">
    <property type="entry name" value="GH"/>
</dbReference>
<dbReference type="SUPFAM" id="SSF49785">
    <property type="entry name" value="Galactose-binding domain-like"/>
    <property type="match status" value="1"/>
</dbReference>
<feature type="chain" id="PRO_5021489138" description="Beta-galactosidase" evidence="11">
    <location>
        <begin position="23"/>
        <end position="1022"/>
    </location>
</feature>
<dbReference type="InterPro" id="IPR050347">
    <property type="entry name" value="Bact_Beta-galactosidase"/>
</dbReference>
<feature type="domain" description="Beta galactosidase small chain/" evidence="12">
    <location>
        <begin position="744"/>
        <end position="1018"/>
    </location>
</feature>
<evidence type="ECO:0000256" key="7">
    <source>
        <dbReference type="ARBA" id="ARBA00022837"/>
    </source>
</evidence>
<dbReference type="Pfam" id="PF02837">
    <property type="entry name" value="Glyco_hydro_2_N"/>
    <property type="match status" value="1"/>
</dbReference>
<keyword evidence="14" id="KW-1185">Reference proteome</keyword>
<dbReference type="Gene3D" id="3.20.20.80">
    <property type="entry name" value="Glycosidases"/>
    <property type="match status" value="1"/>
</dbReference>
<dbReference type="PROSITE" id="PS00608">
    <property type="entry name" value="GLYCOSYL_HYDROL_F2_2"/>
    <property type="match status" value="1"/>
</dbReference>
<evidence type="ECO:0000256" key="5">
    <source>
        <dbReference type="ARBA" id="ARBA00012756"/>
    </source>
</evidence>
<dbReference type="Gene3D" id="2.60.40.10">
    <property type="entry name" value="Immunoglobulins"/>
    <property type="match status" value="2"/>
</dbReference>
<evidence type="ECO:0000256" key="2">
    <source>
        <dbReference type="ARBA" id="ARBA00001913"/>
    </source>
</evidence>
<dbReference type="SMART" id="SM01038">
    <property type="entry name" value="Bgal_small_N"/>
    <property type="match status" value="1"/>
</dbReference>
<keyword evidence="11" id="KW-0732">Signal</keyword>
<dbReference type="InterPro" id="IPR014718">
    <property type="entry name" value="GH-type_carb-bd"/>
</dbReference>
<dbReference type="SUPFAM" id="SSF51445">
    <property type="entry name" value="(Trans)glycosidases"/>
    <property type="match status" value="1"/>
</dbReference>
<feature type="signal peptide" evidence="11">
    <location>
        <begin position="1"/>
        <end position="22"/>
    </location>
</feature>
<dbReference type="InterPro" id="IPR036156">
    <property type="entry name" value="Beta-gal/glucu_dom_sf"/>
</dbReference>
<dbReference type="SUPFAM" id="SSF49303">
    <property type="entry name" value="beta-Galactosidase/glucuronidase domain"/>
    <property type="match status" value="2"/>
</dbReference>
<keyword evidence="8 10" id="KW-0326">Glycosidase</keyword>
<evidence type="ECO:0000256" key="8">
    <source>
        <dbReference type="ARBA" id="ARBA00023295"/>
    </source>
</evidence>